<comment type="caution">
    <text evidence="1">The sequence shown here is derived from an EMBL/GenBank/DDBJ whole genome shotgun (WGS) entry which is preliminary data.</text>
</comment>
<protein>
    <submittedName>
        <fullName evidence="1">Uncharacterized protein</fullName>
    </submittedName>
</protein>
<keyword evidence="2" id="KW-1185">Reference proteome</keyword>
<dbReference type="Proteomes" id="UP000319375">
    <property type="component" value="Unassembled WGS sequence"/>
</dbReference>
<accession>A0A5C5RW90</accession>
<organism evidence="1 2">
    <name type="scientific">Tsukamurella conjunctivitidis</name>
    <dbReference type="NCBI Taxonomy" id="2592068"/>
    <lineage>
        <taxon>Bacteria</taxon>
        <taxon>Bacillati</taxon>
        <taxon>Actinomycetota</taxon>
        <taxon>Actinomycetes</taxon>
        <taxon>Mycobacteriales</taxon>
        <taxon>Tsukamurellaceae</taxon>
        <taxon>Tsukamurella</taxon>
    </lineage>
</organism>
<name>A0A5C5RW90_9ACTN</name>
<gene>
    <name evidence="1" type="ORF">FK530_19215</name>
</gene>
<proteinExistence type="predicted"/>
<dbReference type="AlphaFoldDB" id="A0A5C5RW90"/>
<evidence type="ECO:0000313" key="1">
    <source>
        <dbReference type="EMBL" id="TWS27277.1"/>
    </source>
</evidence>
<evidence type="ECO:0000313" key="2">
    <source>
        <dbReference type="Proteomes" id="UP000319375"/>
    </source>
</evidence>
<dbReference type="EMBL" id="VIGX01000015">
    <property type="protein sequence ID" value="TWS27277.1"/>
    <property type="molecule type" value="Genomic_DNA"/>
</dbReference>
<reference evidence="1 2" key="1">
    <citation type="submission" date="2019-06" db="EMBL/GenBank/DDBJ databases">
        <title>Tsukamurella conjunctivitidis sp. nov., Tsukamurella assacharolytica sp. nov. and Tsukamurella sputae sp. nov. isolated from patients with conjunctivitis, bacteraemia (lymphoma) and respiratory infection (sputum) in Hong Kong.</title>
        <authorList>
            <person name="Teng J.L.L."/>
            <person name="Lee H.H."/>
            <person name="Fong J.Y.H."/>
            <person name="Fok K.M.N."/>
            <person name="Lau S.K.P."/>
            <person name="Woo P.C.Y."/>
        </authorList>
    </citation>
    <scope>NUCLEOTIDE SEQUENCE [LARGE SCALE GENOMIC DNA]</scope>
    <source>
        <strain evidence="1 2">HKU72</strain>
    </source>
</reference>
<sequence>MVGSVAFAELIRWITTRGKTKRELQASDIDLSERISSINKREFEYIDDKLRIVQEEAALCRRRCDRFGELTLDLLDALATHGVTEIEQYRARYRDIRDLGRSA</sequence>